<accession>A0A0R3TVG1</accession>
<feature type="domain" description="Exoribonuclease phosphorolytic" evidence="7">
    <location>
        <begin position="192"/>
        <end position="259"/>
    </location>
</feature>
<dbReference type="InterPro" id="IPR050590">
    <property type="entry name" value="Exosome_comp_Rrp42_subfam"/>
</dbReference>
<gene>
    <name evidence="8" type="ORF">HNAJ_LOCUS11796</name>
</gene>
<dbReference type="PANTHER" id="PTHR11097">
    <property type="entry name" value="EXOSOME COMPLEX EXONUCLEASE RIBOSOMAL RNA PROCESSING PROTEIN"/>
    <property type="match status" value="1"/>
</dbReference>
<dbReference type="GO" id="GO:0071035">
    <property type="term" value="P:nuclear polyadenylation-dependent rRNA catabolic process"/>
    <property type="evidence" value="ECO:0007669"/>
    <property type="project" value="TreeGrafter"/>
</dbReference>
<comment type="subcellular location">
    <subcellularLocation>
        <location evidence="2">Cytoplasm</location>
    </subcellularLocation>
    <subcellularLocation>
        <location evidence="1">Nucleus</location>
    </subcellularLocation>
</comment>
<evidence type="ECO:0000256" key="3">
    <source>
        <dbReference type="ARBA" id="ARBA00006678"/>
    </source>
</evidence>
<comment type="similarity">
    <text evidence="3">Belongs to the RNase PH family.</text>
</comment>
<feature type="region of interest" description="Disordered" evidence="5">
    <location>
        <begin position="332"/>
        <end position="360"/>
    </location>
</feature>
<dbReference type="GO" id="GO:0071028">
    <property type="term" value="P:nuclear mRNA surveillance"/>
    <property type="evidence" value="ECO:0007669"/>
    <property type="project" value="TreeGrafter"/>
</dbReference>
<evidence type="ECO:0000259" key="7">
    <source>
        <dbReference type="Pfam" id="PF03725"/>
    </source>
</evidence>
<reference evidence="10" key="1">
    <citation type="submission" date="2017-02" db="UniProtKB">
        <authorList>
            <consortium name="WormBaseParasite"/>
        </authorList>
    </citation>
    <scope>IDENTIFICATION</scope>
</reference>
<dbReference type="InterPro" id="IPR027408">
    <property type="entry name" value="PNPase/RNase_PH_dom_sf"/>
</dbReference>
<dbReference type="Pfam" id="PF01138">
    <property type="entry name" value="RNase_PH"/>
    <property type="match status" value="1"/>
</dbReference>
<dbReference type="InterPro" id="IPR020568">
    <property type="entry name" value="Ribosomal_Su5_D2-typ_SF"/>
</dbReference>
<evidence type="ECO:0000256" key="1">
    <source>
        <dbReference type="ARBA" id="ARBA00004123"/>
    </source>
</evidence>
<evidence type="ECO:0000256" key="4">
    <source>
        <dbReference type="ARBA" id="ARBA00022490"/>
    </source>
</evidence>
<dbReference type="GO" id="GO:0016075">
    <property type="term" value="P:rRNA catabolic process"/>
    <property type="evidence" value="ECO:0007669"/>
    <property type="project" value="TreeGrafter"/>
</dbReference>
<dbReference type="GO" id="GO:0071038">
    <property type="term" value="P:TRAMP-dependent tRNA surveillance pathway"/>
    <property type="evidence" value="ECO:0007669"/>
    <property type="project" value="TreeGrafter"/>
</dbReference>
<dbReference type="GO" id="GO:0034473">
    <property type="term" value="P:U1 snRNA 3'-end processing"/>
    <property type="evidence" value="ECO:0007669"/>
    <property type="project" value="TreeGrafter"/>
</dbReference>
<dbReference type="InterPro" id="IPR015847">
    <property type="entry name" value="ExoRNase_PH_dom2"/>
</dbReference>
<dbReference type="STRING" id="102285.A0A0R3TVG1"/>
<sequence>MLLSEAECTTLTQMLLSGVRIDGRTLKEYREINFRFPSGHPCGGCCIVSIGSTSVLAKASAEVVEPKHYRPAQGVVYVNFDATVVSSLEGKRKGRSRDDEGRRLSSVLQTCFRDCIDVDALCIVAWERVFAIRVDLKALSYDGNLGDCGALAAIAALASFRRPDVFVNDIGKVVVDTAMKHRPPVRLNLRRIPVLVTLGLTADTKVIFQDPTHREEAIMTGGRVMVGLTAHGELCCVHTSCLTTSIRPESLSRCITMANSRAKSLVALVHRVLEGLERQRAAMIAAAAARSSDLDKANQELLDVPLVLSSTSFLPGGENAPDGLRHVEEGEVAGDYDDDNEETSDMEVDSESDGVVESKSEGVRNPYGVIEVLSLMAEKEKLGAGGNDFEDLKGGIQSIESDVTAKILPSRAKSRKAPFIVKVEDEEEEEETVVQLS</sequence>
<dbReference type="WBParaSite" id="HNAJ_0001180701-mRNA-1">
    <property type="protein sequence ID" value="HNAJ_0001180701-mRNA-1"/>
    <property type="gene ID" value="HNAJ_0001180701"/>
</dbReference>
<dbReference type="InterPro" id="IPR036345">
    <property type="entry name" value="ExoRNase_PH_dom2_sf"/>
</dbReference>
<feature type="domain" description="Exoribonuclease phosphorolytic" evidence="6">
    <location>
        <begin position="28"/>
        <end position="163"/>
    </location>
</feature>
<dbReference type="InterPro" id="IPR001247">
    <property type="entry name" value="ExoRNase_PH_dom1"/>
</dbReference>
<protein>
    <submittedName>
        <fullName evidence="10">RNase_PH domain-containing protein</fullName>
    </submittedName>
</protein>
<dbReference type="Gene3D" id="3.30.230.70">
    <property type="entry name" value="GHMP Kinase, N-terminal domain"/>
    <property type="match status" value="1"/>
</dbReference>
<dbReference type="EMBL" id="UZAE01013799">
    <property type="protein sequence ID" value="VDO11376.1"/>
    <property type="molecule type" value="Genomic_DNA"/>
</dbReference>
<dbReference type="OrthoDB" id="10264038at2759"/>
<dbReference type="GO" id="GO:0000467">
    <property type="term" value="P:exonucleolytic trimming to generate mature 3'-end of 5.8S rRNA from tricistronic rRNA transcript (SSU-rRNA, 5.8S rRNA, LSU-rRNA)"/>
    <property type="evidence" value="ECO:0007669"/>
    <property type="project" value="TreeGrafter"/>
</dbReference>
<name>A0A0R3TVG1_RODNA</name>
<organism evidence="10">
    <name type="scientific">Rodentolepis nana</name>
    <name type="common">Dwarf tapeworm</name>
    <name type="synonym">Hymenolepis nana</name>
    <dbReference type="NCBI Taxonomy" id="102285"/>
    <lineage>
        <taxon>Eukaryota</taxon>
        <taxon>Metazoa</taxon>
        <taxon>Spiralia</taxon>
        <taxon>Lophotrochozoa</taxon>
        <taxon>Platyhelminthes</taxon>
        <taxon>Cestoda</taxon>
        <taxon>Eucestoda</taxon>
        <taxon>Cyclophyllidea</taxon>
        <taxon>Hymenolepididae</taxon>
        <taxon>Rodentolepis</taxon>
    </lineage>
</organism>
<evidence type="ECO:0000313" key="8">
    <source>
        <dbReference type="EMBL" id="VDO11376.1"/>
    </source>
</evidence>
<dbReference type="AlphaFoldDB" id="A0A0R3TVG1"/>
<feature type="compositionally biased region" description="Acidic residues" evidence="5">
    <location>
        <begin position="332"/>
        <end position="354"/>
    </location>
</feature>
<evidence type="ECO:0000313" key="10">
    <source>
        <dbReference type="WBParaSite" id="HNAJ_0001180701-mRNA-1"/>
    </source>
</evidence>
<evidence type="ECO:0000313" key="9">
    <source>
        <dbReference type="Proteomes" id="UP000278807"/>
    </source>
</evidence>
<reference evidence="8 9" key="2">
    <citation type="submission" date="2018-11" db="EMBL/GenBank/DDBJ databases">
        <authorList>
            <consortium name="Pathogen Informatics"/>
        </authorList>
    </citation>
    <scope>NUCLEOTIDE SEQUENCE [LARGE SCALE GENOMIC DNA]</scope>
</reference>
<dbReference type="GO" id="GO:0000176">
    <property type="term" value="C:nuclear exosome (RNase complex)"/>
    <property type="evidence" value="ECO:0007669"/>
    <property type="project" value="TreeGrafter"/>
</dbReference>
<dbReference type="GO" id="GO:0000177">
    <property type="term" value="C:cytoplasmic exosome (RNase complex)"/>
    <property type="evidence" value="ECO:0007669"/>
    <property type="project" value="TreeGrafter"/>
</dbReference>
<dbReference type="PANTHER" id="PTHR11097:SF14">
    <property type="entry name" value="EXOSOME COMPLEX COMPONENT RRP45"/>
    <property type="match status" value="1"/>
</dbReference>
<dbReference type="SUPFAM" id="SSF55666">
    <property type="entry name" value="Ribonuclease PH domain 2-like"/>
    <property type="match status" value="1"/>
</dbReference>
<dbReference type="GO" id="GO:0035925">
    <property type="term" value="F:mRNA 3'-UTR AU-rich region binding"/>
    <property type="evidence" value="ECO:0007669"/>
    <property type="project" value="TreeGrafter"/>
</dbReference>
<keyword evidence="4" id="KW-0963">Cytoplasm</keyword>
<dbReference type="GO" id="GO:0034476">
    <property type="term" value="P:U5 snRNA 3'-end processing"/>
    <property type="evidence" value="ECO:0007669"/>
    <property type="project" value="TreeGrafter"/>
</dbReference>
<keyword evidence="9" id="KW-1185">Reference proteome</keyword>
<dbReference type="Pfam" id="PF03725">
    <property type="entry name" value="RNase_PH_C"/>
    <property type="match status" value="1"/>
</dbReference>
<evidence type="ECO:0000256" key="5">
    <source>
        <dbReference type="SAM" id="MobiDB-lite"/>
    </source>
</evidence>
<proteinExistence type="inferred from homology"/>
<evidence type="ECO:0000259" key="6">
    <source>
        <dbReference type="Pfam" id="PF01138"/>
    </source>
</evidence>
<dbReference type="GO" id="GO:0034475">
    <property type="term" value="P:U4 snRNA 3'-end processing"/>
    <property type="evidence" value="ECO:0007669"/>
    <property type="project" value="TreeGrafter"/>
</dbReference>
<dbReference type="Proteomes" id="UP000278807">
    <property type="component" value="Unassembled WGS sequence"/>
</dbReference>
<evidence type="ECO:0000256" key="2">
    <source>
        <dbReference type="ARBA" id="ARBA00004496"/>
    </source>
</evidence>
<dbReference type="SUPFAM" id="SSF54211">
    <property type="entry name" value="Ribosomal protein S5 domain 2-like"/>
    <property type="match status" value="1"/>
</dbReference>